<dbReference type="AlphaFoldDB" id="A0A7C9V6D8"/>
<dbReference type="SUPFAM" id="SSF53850">
    <property type="entry name" value="Periplasmic binding protein-like II"/>
    <property type="match status" value="1"/>
</dbReference>
<dbReference type="GO" id="GO:0043190">
    <property type="term" value="C:ATP-binding cassette (ABC) transporter complex"/>
    <property type="evidence" value="ECO:0007669"/>
    <property type="project" value="InterPro"/>
</dbReference>
<dbReference type="InterPro" id="IPR039424">
    <property type="entry name" value="SBP_5"/>
</dbReference>
<keyword evidence="8" id="KW-1185">Reference proteome</keyword>
<dbReference type="InterPro" id="IPR000914">
    <property type="entry name" value="SBP_5_dom"/>
</dbReference>
<sequence length="525" mass="57425">MRSRLLSALLGAAMLACGAAYAQAPQKGGTLNIVLGADIRSLDASKTDNNTDSVLYHIYDPLVAFKNDLTAGPALADSWEVSADGRTYTFKLKQGVTYHNGDKVVASDFKWLWERRMASKEGTDAPWLCIPTFDGSRGLKVASVEAPDDGTLVMTLDAPSTLFLVRLADPICNIWIASPKNVGADGKWVAGSAIGSGPFQLKEWKNEQYISLARFDGYVPSKGKRDGQSGDRTAFVDEARFMIIPDKTAAETALFAGQVDVVSTIQPSRMEDLKANGATILSSPGLSLTAMLIQTNDPLLSNVKMRQAIAHALDFKQIATAQTAGMSEFNPSGVPQSSAYFDQSFVDSWPAYDLEKTRQLLEEAGYKGEPIKLQTNKRYIGMYDNAVVIQAMLTAAGINVELEVLDWAAQLDNFFAGKFQMQSFGYSSRPDPMVIYGMFTGDKAETPNYQFGDPKALELYLKAVDTADFDARKAVLKDLQNLMAEEVPMLGLYYFPVIEAVSTKTTGYESWPLDRPRAWGVSKTQ</sequence>
<evidence type="ECO:0000256" key="3">
    <source>
        <dbReference type="ARBA" id="ARBA00022448"/>
    </source>
</evidence>
<dbReference type="InterPro" id="IPR030678">
    <property type="entry name" value="Peptide/Ni-bd"/>
</dbReference>
<evidence type="ECO:0000313" key="8">
    <source>
        <dbReference type="Proteomes" id="UP000481252"/>
    </source>
</evidence>
<evidence type="ECO:0000256" key="5">
    <source>
        <dbReference type="SAM" id="SignalP"/>
    </source>
</evidence>
<dbReference type="PROSITE" id="PS51257">
    <property type="entry name" value="PROKAR_LIPOPROTEIN"/>
    <property type="match status" value="1"/>
</dbReference>
<dbReference type="EMBL" id="JAAKZG010000004">
    <property type="protein sequence ID" value="NGN41464.1"/>
    <property type="molecule type" value="Genomic_DNA"/>
</dbReference>
<name>A0A7C9V6D8_9HYPH</name>
<evidence type="ECO:0000259" key="6">
    <source>
        <dbReference type="Pfam" id="PF00496"/>
    </source>
</evidence>
<dbReference type="Gene3D" id="3.90.76.10">
    <property type="entry name" value="Dipeptide-binding Protein, Domain 1"/>
    <property type="match status" value="1"/>
</dbReference>
<dbReference type="GO" id="GO:0030288">
    <property type="term" value="C:outer membrane-bounded periplasmic space"/>
    <property type="evidence" value="ECO:0007669"/>
    <property type="project" value="UniProtKB-ARBA"/>
</dbReference>
<feature type="signal peptide" evidence="5">
    <location>
        <begin position="1"/>
        <end position="22"/>
    </location>
</feature>
<keyword evidence="3" id="KW-0813">Transport</keyword>
<dbReference type="PIRSF" id="PIRSF002741">
    <property type="entry name" value="MppA"/>
    <property type="match status" value="1"/>
</dbReference>
<evidence type="ECO:0000256" key="2">
    <source>
        <dbReference type="ARBA" id="ARBA00005695"/>
    </source>
</evidence>
<dbReference type="PANTHER" id="PTHR30290:SF10">
    <property type="entry name" value="PERIPLASMIC OLIGOPEPTIDE-BINDING PROTEIN-RELATED"/>
    <property type="match status" value="1"/>
</dbReference>
<dbReference type="Gene3D" id="3.10.105.10">
    <property type="entry name" value="Dipeptide-binding Protein, Domain 3"/>
    <property type="match status" value="1"/>
</dbReference>
<accession>A0A7C9V6D8</accession>
<dbReference type="Proteomes" id="UP000481252">
    <property type="component" value="Unassembled WGS sequence"/>
</dbReference>
<dbReference type="GO" id="GO:1904680">
    <property type="term" value="F:peptide transmembrane transporter activity"/>
    <property type="evidence" value="ECO:0007669"/>
    <property type="project" value="TreeGrafter"/>
</dbReference>
<comment type="caution">
    <text evidence="7">The sequence shown here is derived from an EMBL/GenBank/DDBJ whole genome shotgun (WGS) entry which is preliminary data.</text>
</comment>
<organism evidence="7 8">
    <name type="scientific">Mesorhizobium zhangyense</name>
    <dbReference type="NCBI Taxonomy" id="1776730"/>
    <lineage>
        <taxon>Bacteria</taxon>
        <taxon>Pseudomonadati</taxon>
        <taxon>Pseudomonadota</taxon>
        <taxon>Alphaproteobacteria</taxon>
        <taxon>Hyphomicrobiales</taxon>
        <taxon>Phyllobacteriaceae</taxon>
        <taxon>Mesorhizobium</taxon>
    </lineage>
</organism>
<protein>
    <submittedName>
        <fullName evidence="7">ABC transporter substrate-binding protein</fullName>
    </submittedName>
</protein>
<proteinExistence type="inferred from homology"/>
<gene>
    <name evidence="7" type="ORF">G6N74_10325</name>
</gene>
<comment type="similarity">
    <text evidence="2">Belongs to the bacterial solute-binding protein 5 family.</text>
</comment>
<evidence type="ECO:0000256" key="4">
    <source>
        <dbReference type="ARBA" id="ARBA00022729"/>
    </source>
</evidence>
<evidence type="ECO:0000313" key="7">
    <source>
        <dbReference type="EMBL" id="NGN41464.1"/>
    </source>
</evidence>
<feature type="chain" id="PRO_5029008897" evidence="5">
    <location>
        <begin position="23"/>
        <end position="525"/>
    </location>
</feature>
<reference evidence="7 8" key="1">
    <citation type="submission" date="2020-02" db="EMBL/GenBank/DDBJ databases">
        <title>Genome sequence of the type strain CGMCC 1.15528 of Mesorhizobium zhangyense.</title>
        <authorList>
            <person name="Gao J."/>
            <person name="Sun J."/>
        </authorList>
    </citation>
    <scope>NUCLEOTIDE SEQUENCE [LARGE SCALE GENOMIC DNA]</scope>
    <source>
        <strain evidence="7 8">CGMCC 1.15528</strain>
    </source>
</reference>
<dbReference type="Gene3D" id="3.40.190.10">
    <property type="entry name" value="Periplasmic binding protein-like II"/>
    <property type="match status" value="1"/>
</dbReference>
<dbReference type="GO" id="GO:0015833">
    <property type="term" value="P:peptide transport"/>
    <property type="evidence" value="ECO:0007669"/>
    <property type="project" value="TreeGrafter"/>
</dbReference>
<feature type="domain" description="Solute-binding protein family 5" evidence="6">
    <location>
        <begin position="72"/>
        <end position="442"/>
    </location>
</feature>
<dbReference type="PANTHER" id="PTHR30290">
    <property type="entry name" value="PERIPLASMIC BINDING COMPONENT OF ABC TRANSPORTER"/>
    <property type="match status" value="1"/>
</dbReference>
<keyword evidence="4 5" id="KW-0732">Signal</keyword>
<dbReference type="Pfam" id="PF00496">
    <property type="entry name" value="SBP_bac_5"/>
    <property type="match status" value="1"/>
</dbReference>
<dbReference type="RefSeq" id="WP_165116973.1">
    <property type="nucleotide sequence ID" value="NZ_JAAKZG010000004.1"/>
</dbReference>
<evidence type="ECO:0000256" key="1">
    <source>
        <dbReference type="ARBA" id="ARBA00004418"/>
    </source>
</evidence>
<comment type="subcellular location">
    <subcellularLocation>
        <location evidence="1">Periplasm</location>
    </subcellularLocation>
</comment>